<dbReference type="PANTHER" id="PTHR18939:SF4">
    <property type="entry name" value="RIBOSOME-BINDING PROTEIN 1"/>
    <property type="match status" value="1"/>
</dbReference>
<evidence type="ECO:0000313" key="2">
    <source>
        <dbReference type="EMBL" id="CAD7199131.1"/>
    </source>
</evidence>
<keyword evidence="1" id="KW-0175">Coiled coil</keyword>
<accession>A0A7R8VIH3</accession>
<sequence length="365" mass="40362">MFKNKAQQCHRHLLSRKLSRSRACSDPIIRVIGQQQREDLNRIKSSKAGLKLASGCRSDSTLAINMSLKCGATLVHDDTYLNSDGMGQFPMRERPIPFWFGPLEVKNLISRQRQSEHLAEPECNPLILTHCGEGYGGGGDPSATVISQGPLDHVGEKIPLLYLVNNGLTLRTTIPASEVNIPGNCLQLQEASPTSLFHFPPLGISRTGPKNLADLSGDRDGVNVSLLVPLVRKAELSRSEVQILIDLLLNKQQGPNDEHSEWYEGRQDPVVKLKKQLAEKEKALAEEQEAAQAVQSKLRELRSELNSERSRLTQMCRQLEEGLTAKTSEVQTLITRLQLATEAASAEKQALVQQGQQEQQVTSIV</sequence>
<name>A0A7R8VIH3_TIMDO</name>
<proteinExistence type="predicted"/>
<feature type="coiled-coil region" evidence="1">
    <location>
        <begin position="270"/>
        <end position="322"/>
    </location>
</feature>
<organism evidence="2">
    <name type="scientific">Timema douglasi</name>
    <name type="common">Walking stick</name>
    <dbReference type="NCBI Taxonomy" id="61478"/>
    <lineage>
        <taxon>Eukaryota</taxon>
        <taxon>Metazoa</taxon>
        <taxon>Ecdysozoa</taxon>
        <taxon>Arthropoda</taxon>
        <taxon>Hexapoda</taxon>
        <taxon>Insecta</taxon>
        <taxon>Pterygota</taxon>
        <taxon>Neoptera</taxon>
        <taxon>Polyneoptera</taxon>
        <taxon>Phasmatodea</taxon>
        <taxon>Timematodea</taxon>
        <taxon>Timematoidea</taxon>
        <taxon>Timematidae</taxon>
        <taxon>Timema</taxon>
    </lineage>
</organism>
<dbReference type="InterPro" id="IPR040248">
    <property type="entry name" value="RRBP1"/>
</dbReference>
<dbReference type="EMBL" id="OA566585">
    <property type="protein sequence ID" value="CAD7199131.1"/>
    <property type="molecule type" value="Genomic_DNA"/>
</dbReference>
<reference evidence="2" key="1">
    <citation type="submission" date="2020-11" db="EMBL/GenBank/DDBJ databases">
        <authorList>
            <person name="Tran Van P."/>
        </authorList>
    </citation>
    <scope>NUCLEOTIDE SEQUENCE</scope>
</reference>
<dbReference type="AlphaFoldDB" id="A0A7R8VIH3"/>
<dbReference type="GO" id="GO:0005789">
    <property type="term" value="C:endoplasmic reticulum membrane"/>
    <property type="evidence" value="ECO:0007669"/>
    <property type="project" value="TreeGrafter"/>
</dbReference>
<evidence type="ECO:0000256" key="1">
    <source>
        <dbReference type="SAM" id="Coils"/>
    </source>
</evidence>
<gene>
    <name evidence="2" type="ORF">TDIB3V08_LOCUS5393</name>
</gene>
<protein>
    <submittedName>
        <fullName evidence="2">Uncharacterized protein</fullName>
    </submittedName>
</protein>
<dbReference type="PANTHER" id="PTHR18939">
    <property type="entry name" value="RIBOSOME BINDING PROTEIN-1"/>
    <property type="match status" value="1"/>
</dbReference>